<dbReference type="Proteomes" id="UP000812961">
    <property type="component" value="Unassembled WGS sequence"/>
</dbReference>
<dbReference type="RefSeq" id="WP_220250970.1">
    <property type="nucleotide sequence ID" value="NZ_JAICCF010000003.1"/>
</dbReference>
<protein>
    <submittedName>
        <fullName evidence="1">Uncharacterized protein</fullName>
    </submittedName>
</protein>
<dbReference type="EMBL" id="JAICCF010000003">
    <property type="protein sequence ID" value="MBW8685632.1"/>
    <property type="molecule type" value="Genomic_DNA"/>
</dbReference>
<keyword evidence="2" id="KW-1185">Reference proteome</keyword>
<organism evidence="1 2">
    <name type="scientific">Chitinophaga rhizophila</name>
    <dbReference type="NCBI Taxonomy" id="2866212"/>
    <lineage>
        <taxon>Bacteria</taxon>
        <taxon>Pseudomonadati</taxon>
        <taxon>Bacteroidota</taxon>
        <taxon>Chitinophagia</taxon>
        <taxon>Chitinophagales</taxon>
        <taxon>Chitinophagaceae</taxon>
        <taxon>Chitinophaga</taxon>
    </lineage>
</organism>
<sequence>MIRSNLYRFIAYLLLAVFSYIQGVQVLHDYTHHHDSTQKTLHFSKDPACKICEHLVAKKHQSLTGDIFTLRDIYVRPQVIYVVASATPPVIALPGSLNKDPPVTL</sequence>
<proteinExistence type="predicted"/>
<gene>
    <name evidence="1" type="ORF">K1Y79_14930</name>
</gene>
<evidence type="ECO:0000313" key="2">
    <source>
        <dbReference type="Proteomes" id="UP000812961"/>
    </source>
</evidence>
<reference evidence="1 2" key="1">
    <citation type="submission" date="2021-08" db="EMBL/GenBank/DDBJ databases">
        <title>The genome sequence of Chitinophaga sp. B61.</title>
        <authorList>
            <person name="Zhang X."/>
        </authorList>
    </citation>
    <scope>NUCLEOTIDE SEQUENCE [LARGE SCALE GENOMIC DNA]</scope>
    <source>
        <strain evidence="1 2">B61</strain>
    </source>
</reference>
<accession>A0ABS7GD80</accession>
<comment type="caution">
    <text evidence="1">The sequence shown here is derived from an EMBL/GenBank/DDBJ whole genome shotgun (WGS) entry which is preliminary data.</text>
</comment>
<evidence type="ECO:0000313" key="1">
    <source>
        <dbReference type="EMBL" id="MBW8685632.1"/>
    </source>
</evidence>
<name>A0ABS7GD80_9BACT</name>